<organism evidence="11 12">
    <name type="scientific">Flemingia macrophylla</name>
    <dbReference type="NCBI Taxonomy" id="520843"/>
    <lineage>
        <taxon>Eukaryota</taxon>
        <taxon>Viridiplantae</taxon>
        <taxon>Streptophyta</taxon>
        <taxon>Embryophyta</taxon>
        <taxon>Tracheophyta</taxon>
        <taxon>Spermatophyta</taxon>
        <taxon>Magnoliopsida</taxon>
        <taxon>eudicotyledons</taxon>
        <taxon>Gunneridae</taxon>
        <taxon>Pentapetalae</taxon>
        <taxon>rosids</taxon>
        <taxon>fabids</taxon>
        <taxon>Fabales</taxon>
        <taxon>Fabaceae</taxon>
        <taxon>Papilionoideae</taxon>
        <taxon>50 kb inversion clade</taxon>
        <taxon>NPAAA clade</taxon>
        <taxon>indigoferoid/millettioid clade</taxon>
        <taxon>Phaseoleae</taxon>
        <taxon>Flemingia</taxon>
    </lineage>
</organism>
<gene>
    <name evidence="11" type="ORF">Fmac_015197</name>
</gene>
<dbReference type="EMBL" id="JBGMDY010000005">
    <property type="protein sequence ID" value="KAL2333984.1"/>
    <property type="molecule type" value="Genomic_DNA"/>
</dbReference>
<accession>A0ABD1MDX3</accession>
<dbReference type="Gene3D" id="1.50.10.10">
    <property type="match status" value="1"/>
</dbReference>
<name>A0ABD1MDX3_9FABA</name>
<dbReference type="EC" id="3.2.1.4" evidence="3"/>
<dbReference type="GO" id="GO:0030245">
    <property type="term" value="P:cellulose catabolic process"/>
    <property type="evidence" value="ECO:0007669"/>
    <property type="project" value="UniProtKB-KW"/>
</dbReference>
<evidence type="ECO:0000256" key="3">
    <source>
        <dbReference type="ARBA" id="ARBA00012601"/>
    </source>
</evidence>
<evidence type="ECO:0000256" key="1">
    <source>
        <dbReference type="ARBA" id="ARBA00000966"/>
    </source>
</evidence>
<evidence type="ECO:0000256" key="8">
    <source>
        <dbReference type="ARBA" id="ARBA00023326"/>
    </source>
</evidence>
<proteinExistence type="inferred from homology"/>
<reference evidence="11 12" key="1">
    <citation type="submission" date="2024-08" db="EMBL/GenBank/DDBJ databases">
        <title>Insights into the chromosomal genome structure of Flemingia macrophylla.</title>
        <authorList>
            <person name="Ding Y."/>
            <person name="Zhao Y."/>
            <person name="Bi W."/>
            <person name="Wu M."/>
            <person name="Zhao G."/>
            <person name="Gong Y."/>
            <person name="Li W."/>
            <person name="Zhang P."/>
        </authorList>
    </citation>
    <scope>NUCLEOTIDE SEQUENCE [LARGE SCALE GENOMIC DNA]</scope>
    <source>
        <strain evidence="11">DYQJB</strain>
        <tissue evidence="11">Leaf</tissue>
    </source>
</reference>
<keyword evidence="7" id="KW-0326">Glycosidase</keyword>
<evidence type="ECO:0000313" key="12">
    <source>
        <dbReference type="Proteomes" id="UP001603857"/>
    </source>
</evidence>
<feature type="domain" description="Glycoside hydrolase family 9" evidence="10">
    <location>
        <begin position="21"/>
        <end position="121"/>
    </location>
</feature>
<evidence type="ECO:0000256" key="4">
    <source>
        <dbReference type="ARBA" id="ARBA00022801"/>
    </source>
</evidence>
<dbReference type="Proteomes" id="UP001603857">
    <property type="component" value="Unassembled WGS sequence"/>
</dbReference>
<keyword evidence="5" id="KW-0136">Cellulose degradation</keyword>
<feature type="compositionally biased region" description="Basic and acidic residues" evidence="9">
    <location>
        <begin position="118"/>
        <end position="132"/>
    </location>
</feature>
<comment type="catalytic activity">
    <reaction evidence="1">
        <text>Endohydrolysis of (1-&gt;4)-beta-D-glucosidic linkages in cellulose, lichenin and cereal beta-D-glucans.</text>
        <dbReference type="EC" id="3.2.1.4"/>
    </reaction>
</comment>
<evidence type="ECO:0000313" key="11">
    <source>
        <dbReference type="EMBL" id="KAL2333984.1"/>
    </source>
</evidence>
<keyword evidence="4" id="KW-0378">Hydrolase</keyword>
<dbReference type="SUPFAM" id="SSF48208">
    <property type="entry name" value="Six-hairpin glycosidases"/>
    <property type="match status" value="1"/>
</dbReference>
<feature type="region of interest" description="Disordered" evidence="9">
    <location>
        <begin position="112"/>
        <end position="132"/>
    </location>
</feature>
<dbReference type="InterPro" id="IPR012341">
    <property type="entry name" value="6hp_glycosidase-like_sf"/>
</dbReference>
<dbReference type="InterPro" id="IPR001701">
    <property type="entry name" value="Glyco_hydro_9"/>
</dbReference>
<keyword evidence="12" id="KW-1185">Reference proteome</keyword>
<evidence type="ECO:0000259" key="10">
    <source>
        <dbReference type="Pfam" id="PF00759"/>
    </source>
</evidence>
<sequence length="158" mass="18208">MQNSYFLLLTRIEDLIVRIYRSQTYYNLTGYGDELLWAASWLYHVTGDDSYLEFVTGQDGEDYAQWEAQPGSVLLARLSFFKAKDISNSYGSRLSSYRKTAQAVMCGLLPDSPTATKSRTDTDKLQTNKESYRRRDIPMAEINKLRDKIRVPKANYCS</sequence>
<keyword evidence="6" id="KW-0119">Carbohydrate metabolism</keyword>
<dbReference type="InterPro" id="IPR008928">
    <property type="entry name" value="6-hairpin_glycosidase_sf"/>
</dbReference>
<comment type="similarity">
    <text evidence="2">Belongs to the glycosyl hydrolase 9 (cellulase E) family.</text>
</comment>
<evidence type="ECO:0000256" key="9">
    <source>
        <dbReference type="SAM" id="MobiDB-lite"/>
    </source>
</evidence>
<dbReference type="GO" id="GO:0008810">
    <property type="term" value="F:cellulase activity"/>
    <property type="evidence" value="ECO:0007669"/>
    <property type="project" value="UniProtKB-EC"/>
</dbReference>
<evidence type="ECO:0000256" key="6">
    <source>
        <dbReference type="ARBA" id="ARBA00023277"/>
    </source>
</evidence>
<keyword evidence="8" id="KW-0624">Polysaccharide degradation</keyword>
<comment type="caution">
    <text evidence="11">The sequence shown here is derived from an EMBL/GenBank/DDBJ whole genome shotgun (WGS) entry which is preliminary data.</text>
</comment>
<dbReference type="Pfam" id="PF00759">
    <property type="entry name" value="Glyco_hydro_9"/>
    <property type="match status" value="1"/>
</dbReference>
<dbReference type="PANTHER" id="PTHR22298">
    <property type="entry name" value="ENDO-1,4-BETA-GLUCANASE"/>
    <property type="match status" value="1"/>
</dbReference>
<dbReference type="AlphaFoldDB" id="A0ABD1MDX3"/>
<evidence type="ECO:0000256" key="7">
    <source>
        <dbReference type="ARBA" id="ARBA00023295"/>
    </source>
</evidence>
<protein>
    <recommendedName>
        <fullName evidence="3">cellulase</fullName>
        <ecNumber evidence="3">3.2.1.4</ecNumber>
    </recommendedName>
</protein>
<evidence type="ECO:0000256" key="2">
    <source>
        <dbReference type="ARBA" id="ARBA00007072"/>
    </source>
</evidence>
<evidence type="ECO:0000256" key="5">
    <source>
        <dbReference type="ARBA" id="ARBA00023001"/>
    </source>
</evidence>